<name>A0A291LZ62_9RHOB</name>
<evidence type="ECO:0000256" key="1">
    <source>
        <dbReference type="ARBA" id="ARBA00022612"/>
    </source>
</evidence>
<organism evidence="4 5">
    <name type="scientific">Pacificitalea manganoxidans</name>
    <dbReference type="NCBI Taxonomy" id="1411902"/>
    <lineage>
        <taxon>Bacteria</taxon>
        <taxon>Pseudomonadati</taxon>
        <taxon>Pseudomonadota</taxon>
        <taxon>Alphaproteobacteria</taxon>
        <taxon>Rhodobacterales</taxon>
        <taxon>Paracoccaceae</taxon>
        <taxon>Pacificitalea</taxon>
    </lineage>
</organism>
<proteinExistence type="predicted"/>
<accession>A0A291LZ62</accession>
<dbReference type="Pfam" id="PF10145">
    <property type="entry name" value="PhageMin_Tail"/>
    <property type="match status" value="1"/>
</dbReference>
<dbReference type="PANTHER" id="PTHR37813:SF1">
    <property type="entry name" value="FELS-2 PROPHAGE PROTEIN"/>
    <property type="match status" value="1"/>
</dbReference>
<feature type="coiled-coil region" evidence="2">
    <location>
        <begin position="63"/>
        <end position="97"/>
    </location>
</feature>
<feature type="domain" description="Phage tail tape measure protein" evidence="3">
    <location>
        <begin position="159"/>
        <end position="357"/>
    </location>
</feature>
<evidence type="ECO:0000256" key="2">
    <source>
        <dbReference type="SAM" id="Coils"/>
    </source>
</evidence>
<sequence length="746" mass="78376">MSRNQRLDATITVGSVLQASVKRNFSVIQGGLDAVGSELREVTKRQREMSKQSASLRKAGQNVEHLDHEYAQLGRTLDELRRKQQRFERAQRAANQVGRSFNRAASDIGRVARGAAIGVTALGGALYKPVMIAAEFEQNMDRVGAVARATEAELAAMTATARELGASTSWSASDAADGMQYLAMAGFDVNEIIAAMPGMLDLATAGAIELGDAADIASNVLTGFGLNAGDMVRIGDTMANTFTTSNTTLESLGHTMKYVAPVANSLGVSIDEVAAMAGKLGDAGIQGEMAGTALRAIMVRLSAPTSKASDALDQLGVKTKDAAGNMRPVFDIMTDIQKSMEGMGTADRGEIGSVIFGVEALSAATVLLGEASSGSLADYVERLGKAGTVSEVARRQNDNFMGALRRLRSVLEEVAITVGDQLLPVLSTTFDDLGSYLTENRDKIEDFATSLADGLRGAIPILKDIGSGLGTVAVKVGDITAQVADMVGGWENFGILIGGALLTKVMISVGRMIGSVGRFGFAVAGLVGKIGGIGTAMSGAATKTELAATRMNTAMSRIKFGAALAAMQTALAINNMPEDPEEREAWQKKNAEGMESRLRNTPIVGGAMRTYEGVRDWYHDDTGDTPPLAFPSNHPMAQKRAVGGAFAPGPLLVGERGPERMWADRAGYVENNRSLERAARLAARARAGLSESLSGGLRSGGATTINVTINALGTSAREVIQEIERIQRRAASGALFDGPTTWGQYG</sequence>
<dbReference type="AlphaFoldDB" id="A0A291LZ62"/>
<protein>
    <submittedName>
        <fullName evidence="4">Phage tail tape measure protein</fullName>
    </submittedName>
</protein>
<evidence type="ECO:0000313" key="5">
    <source>
        <dbReference type="Proteomes" id="UP000219050"/>
    </source>
</evidence>
<evidence type="ECO:0000259" key="3">
    <source>
        <dbReference type="Pfam" id="PF10145"/>
    </source>
</evidence>
<reference evidence="4 5" key="1">
    <citation type="submission" date="2017-05" db="EMBL/GenBank/DDBJ databases">
        <title>Comparative genomic and metabolic analysis of manganese-oxidizing mechanisms in Celeribater manganoxidans DY25T: its adaption to the environment of polymetallic nodule.</title>
        <authorList>
            <person name="Wang X."/>
        </authorList>
    </citation>
    <scope>NUCLEOTIDE SEQUENCE [LARGE SCALE GENOMIC DNA]</scope>
    <source>
        <strain evidence="4 5">DY25</strain>
    </source>
</reference>
<keyword evidence="2" id="KW-0175">Coiled coil</keyword>
<dbReference type="KEGG" id="cmag:CBW24_08050"/>
<keyword evidence="5" id="KW-1185">Reference proteome</keyword>
<dbReference type="PANTHER" id="PTHR37813">
    <property type="entry name" value="FELS-2 PROPHAGE PROTEIN"/>
    <property type="match status" value="1"/>
</dbReference>
<dbReference type="NCBIfam" id="TIGR01760">
    <property type="entry name" value="tape_meas_TP901"/>
    <property type="match status" value="1"/>
</dbReference>
<dbReference type="EMBL" id="CP021404">
    <property type="protein sequence ID" value="ATI41960.1"/>
    <property type="molecule type" value="Genomic_DNA"/>
</dbReference>
<dbReference type="OrthoDB" id="5461326at2"/>
<dbReference type="RefSeq" id="WP_097373263.1">
    <property type="nucleotide sequence ID" value="NZ_CP021404.1"/>
</dbReference>
<evidence type="ECO:0000313" key="4">
    <source>
        <dbReference type="EMBL" id="ATI41960.1"/>
    </source>
</evidence>
<dbReference type="InterPro" id="IPR010090">
    <property type="entry name" value="Phage_tape_meas"/>
</dbReference>
<gene>
    <name evidence="4" type="ORF">CBW24_08050</name>
</gene>
<dbReference type="Proteomes" id="UP000219050">
    <property type="component" value="Chromosome"/>
</dbReference>
<keyword evidence="1" id="KW-1188">Viral release from host cell</keyword>